<dbReference type="Pfam" id="PF17236">
    <property type="entry name" value="SU10_MCP"/>
    <property type="match status" value="1"/>
</dbReference>
<accession>J9PRW1</accession>
<dbReference type="EMBL" id="JN797796">
    <property type="protein sequence ID" value="AEW47495.1"/>
    <property type="molecule type" value="Genomic_DNA"/>
</dbReference>
<proteinExistence type="predicted"/>
<dbReference type="Proteomes" id="UP000006291">
    <property type="component" value="Segment"/>
</dbReference>
<dbReference type="InterPro" id="IPR035198">
    <property type="entry name" value="SU10_MCP"/>
</dbReference>
<evidence type="ECO:0000313" key="1">
    <source>
        <dbReference type="EMBL" id="AEW47495.1"/>
    </source>
</evidence>
<name>J9PRW1_9CAUD</name>
<protein>
    <submittedName>
        <fullName evidence="1">Putative major capsid protein</fullName>
    </submittedName>
</protein>
<reference evidence="1 2" key="1">
    <citation type="submission" date="2011-09" db="EMBL/GenBank/DDBJ databases">
        <title>Complete Genome Sequence of Bacillus cereus Bacteriophage B5S.</title>
        <authorList>
            <person name="Lee J.-H."/>
            <person name="Shin H."/>
            <person name="Son B."/>
            <person name="Ryu S."/>
        </authorList>
    </citation>
    <scope>NUCLEOTIDE SEQUENCE [LARGE SCALE GENOMIC DNA]</scope>
</reference>
<gene>
    <name evidence="1" type="ORF">B5S_0261</name>
</gene>
<organism evidence="1 2">
    <name type="scientific">Bacillus phage B5S</name>
    <dbReference type="NCBI Taxonomy" id="1126949"/>
    <lineage>
        <taxon>Viruses</taxon>
        <taxon>Duplodnaviria</taxon>
        <taxon>Heunggongvirae</taxon>
        <taxon>Uroviricota</taxon>
        <taxon>Caudoviricetes</taxon>
        <taxon>Herelleviridae</taxon>
        <taxon>Bastillevirinae</taxon>
        <taxon>Bequatrovirus</taxon>
        <taxon>Bequatrovirus B4</taxon>
    </lineage>
</organism>
<evidence type="ECO:0000313" key="2">
    <source>
        <dbReference type="Proteomes" id="UP000006291"/>
    </source>
</evidence>
<sequence>MTELQKEQKVEARKLPAGAEAELAELVSKSFTTGTGITPDTQHDAAALRRELLDDQVKMLAFTNGDFTIYPLINKQQVNSTVAKYAVFNQHGRTGHSRFVREVGVASINDPNIRQKTVQMKFLSDTKQQSLAAGLVNNIADPMTILTEDAISVIAKSIEWAIFYGDAALAAEADNQAGIEFDGLTKLIDEATNVIDLKGERLDEATLNKAAVIVGKGYGRATDAFMPIGVQADFTNNLLDRQRVIQPSQAGGFSTGFSINQFLSTRGAINLHGSTIMENDNILVDRIPEPNAPQAPASVVATVKVNDKGAFRPVKDIKTHSYKVVVHSDDAESLASEAVTAVVANPTDSVSLAVKLQSLYQAKPQFISVYRQGNETGHYFLVARVPLSKADENGVITFVDRNQVIPETTDVFIGELTPQVISLLELLPMMKLPLAQMNATTTFTVLWYGALALYAPKKWVRIKNVQYIPALAADVTYRP</sequence>